<accession>A0A0E3ZA80</accession>
<dbReference type="InterPro" id="IPR045738">
    <property type="entry name" value="DUF6088"/>
</dbReference>
<name>A0A0E3ZA80_9FUSO</name>
<dbReference type="Pfam" id="PF19570">
    <property type="entry name" value="DUF6088"/>
    <property type="match status" value="1"/>
</dbReference>
<proteinExistence type="predicted"/>
<dbReference type="RefSeq" id="WP_046328837.1">
    <property type="nucleotide sequence ID" value="NZ_CP011280.1"/>
</dbReference>
<dbReference type="OrthoDB" id="9798200at2"/>
<dbReference type="STRING" id="187101.VC03_04390"/>
<organism evidence="1 2">
    <name type="scientific">Sneathia vaginalis</name>
    <dbReference type="NCBI Taxonomy" id="187101"/>
    <lineage>
        <taxon>Bacteria</taxon>
        <taxon>Fusobacteriati</taxon>
        <taxon>Fusobacteriota</taxon>
        <taxon>Fusobacteriia</taxon>
        <taxon>Fusobacteriales</taxon>
        <taxon>Leptotrichiaceae</taxon>
        <taxon>Sneathia</taxon>
    </lineage>
</organism>
<dbReference type="Proteomes" id="UP000033103">
    <property type="component" value="Chromosome"/>
</dbReference>
<sequence>MSSYTEKISDRINDFNSHKVFFANDFLDITSYETARKTLNRMVNERKIKRVIDGFYYNPRYSVLIGEYEAVSIHELALAIARKYNWNIAPYNSTALNLLGLSTQVPTHYKYISSGRYKEYKIEDTILEFKKVNPGEIANMSIKTATVIQAIKTLGKENISDKVIEKIRENLTEKERTDLMNESKSVPAWIYEVIREICEAKDE</sequence>
<evidence type="ECO:0000313" key="2">
    <source>
        <dbReference type="Proteomes" id="UP000033103"/>
    </source>
</evidence>
<evidence type="ECO:0008006" key="3">
    <source>
        <dbReference type="Google" id="ProtNLM"/>
    </source>
</evidence>
<keyword evidence="2" id="KW-1185">Reference proteome</keyword>
<gene>
    <name evidence="1" type="ORF">VC03_04390</name>
</gene>
<dbReference type="AlphaFoldDB" id="A0A0E3ZA80"/>
<evidence type="ECO:0000313" key="1">
    <source>
        <dbReference type="EMBL" id="AKC95732.1"/>
    </source>
</evidence>
<dbReference type="KEGG" id="sns:VC03_04390"/>
<dbReference type="PATRIC" id="fig|1069640.6.peg.867"/>
<reference evidence="1 2" key="1">
    <citation type="journal article" date="2012" name="BMC Genomics">
        <title>Genomic sequence analysis and characterization of Sneathia amnii sp. nov.</title>
        <authorList>
            <consortium name="Vaginal Microbiome Consortium (additional members)"/>
            <person name="Harwich M.D.Jr."/>
            <person name="Serrano M.G."/>
            <person name="Fettweis J.M."/>
            <person name="Alves J.M."/>
            <person name="Reimers M.A."/>
            <person name="Buck G.A."/>
            <person name="Jefferson K.K."/>
        </authorList>
    </citation>
    <scope>NUCLEOTIDE SEQUENCE [LARGE SCALE GENOMIC DNA]</scope>
    <source>
        <strain evidence="1 2">SN35</strain>
    </source>
</reference>
<dbReference type="HOGENOM" id="CLU_067316_1_0_0"/>
<protein>
    <recommendedName>
        <fullName evidence="3">Transcriptional regulator, AbiEi antitoxin, Type IV TA system</fullName>
    </recommendedName>
</protein>
<dbReference type="EMBL" id="CP011280">
    <property type="protein sequence ID" value="AKC95732.1"/>
    <property type="molecule type" value="Genomic_DNA"/>
</dbReference>